<dbReference type="KEGG" id="cee:CENDO_03585"/>
<dbReference type="PANTHER" id="PTHR42709:SF6">
    <property type="entry name" value="UNDECAPRENYL PHOSPHATE TRANSPORTER A"/>
    <property type="match status" value="1"/>
</dbReference>
<name>A0A4P7QF48_9CORY</name>
<accession>A0A4P7QF48</accession>
<dbReference type="PANTHER" id="PTHR42709">
    <property type="entry name" value="ALKALINE PHOSPHATASE LIKE PROTEIN"/>
    <property type="match status" value="1"/>
</dbReference>
<reference evidence="9 10" key="1">
    <citation type="submission" date="2019-04" db="EMBL/GenBank/DDBJ databases">
        <title>Corynebacterium endometrii sp. nov., isolated from the uterus of a cow with endometritis.</title>
        <authorList>
            <person name="Ballas P."/>
            <person name="Ruckert C."/>
            <person name="Wagener K."/>
            <person name="Drillich M."/>
            <person name="Kaempfer P."/>
            <person name="Busse H.-J."/>
            <person name="Ehling-Schulz M."/>
        </authorList>
    </citation>
    <scope>NUCLEOTIDE SEQUENCE [LARGE SCALE GENOMIC DNA]</scope>
    <source>
        <strain evidence="9 10">LMM-1653</strain>
    </source>
</reference>
<keyword evidence="5 7" id="KW-1133">Transmembrane helix</keyword>
<feature type="transmembrane region" description="Helical" evidence="7">
    <location>
        <begin position="176"/>
        <end position="196"/>
    </location>
</feature>
<dbReference type="OrthoDB" id="9813426at2"/>
<dbReference type="Pfam" id="PF09335">
    <property type="entry name" value="VTT_dom"/>
    <property type="match status" value="1"/>
</dbReference>
<keyword evidence="6 7" id="KW-0472">Membrane</keyword>
<comment type="similarity">
    <text evidence="2">Belongs to the DedA family.</text>
</comment>
<gene>
    <name evidence="9" type="ORF">CENDO_03585</name>
</gene>
<organism evidence="9 10">
    <name type="scientific">Corynebacterium endometrii</name>
    <dbReference type="NCBI Taxonomy" id="2488819"/>
    <lineage>
        <taxon>Bacteria</taxon>
        <taxon>Bacillati</taxon>
        <taxon>Actinomycetota</taxon>
        <taxon>Actinomycetes</taxon>
        <taxon>Mycobacteriales</taxon>
        <taxon>Corynebacteriaceae</taxon>
        <taxon>Corynebacterium</taxon>
    </lineage>
</organism>
<evidence type="ECO:0000259" key="8">
    <source>
        <dbReference type="Pfam" id="PF09335"/>
    </source>
</evidence>
<keyword evidence="4 7" id="KW-0812">Transmembrane</keyword>
<feature type="domain" description="VTT" evidence="8">
    <location>
        <begin position="33"/>
        <end position="159"/>
    </location>
</feature>
<dbReference type="RefSeq" id="WP_136140808.1">
    <property type="nucleotide sequence ID" value="NZ_CP039247.1"/>
</dbReference>
<dbReference type="InterPro" id="IPR032816">
    <property type="entry name" value="VTT_dom"/>
</dbReference>
<dbReference type="AlphaFoldDB" id="A0A4P7QF48"/>
<evidence type="ECO:0000256" key="5">
    <source>
        <dbReference type="ARBA" id="ARBA00022989"/>
    </source>
</evidence>
<dbReference type="Proteomes" id="UP000296352">
    <property type="component" value="Chromosome"/>
</dbReference>
<evidence type="ECO:0000256" key="4">
    <source>
        <dbReference type="ARBA" id="ARBA00022692"/>
    </source>
</evidence>
<evidence type="ECO:0000313" key="10">
    <source>
        <dbReference type="Proteomes" id="UP000296352"/>
    </source>
</evidence>
<evidence type="ECO:0000256" key="7">
    <source>
        <dbReference type="SAM" id="Phobius"/>
    </source>
</evidence>
<feature type="transmembrane region" description="Helical" evidence="7">
    <location>
        <begin position="140"/>
        <end position="164"/>
    </location>
</feature>
<keyword evidence="3" id="KW-1003">Cell membrane</keyword>
<sequence length="216" mass="23169">MTAVIDWVVGLMSTLGAIGVGIAILLENIFPPIPSEVILPLAGFTVSQDKMSFAAALVWATIGSVVGGLMLYWVGRKFGAQRLRAIAERMPLTQPSDVDASLRFFTKYGTHSVFFGRFVPGVRSLISIPAGVNAMPLWQFIGWTALGSFIWNAVLIGLGVWLGAGYEKVGHAIDQFSSVIYAVIALAIVAVIGFMIRRSVRAKKDGYPPSGSPNEP</sequence>
<evidence type="ECO:0000313" key="9">
    <source>
        <dbReference type="EMBL" id="QCB28010.1"/>
    </source>
</evidence>
<dbReference type="EMBL" id="CP039247">
    <property type="protein sequence ID" value="QCB28010.1"/>
    <property type="molecule type" value="Genomic_DNA"/>
</dbReference>
<evidence type="ECO:0000256" key="2">
    <source>
        <dbReference type="ARBA" id="ARBA00010792"/>
    </source>
</evidence>
<comment type="subcellular location">
    <subcellularLocation>
        <location evidence="1">Cell membrane</location>
        <topology evidence="1">Multi-pass membrane protein</topology>
    </subcellularLocation>
</comment>
<proteinExistence type="inferred from homology"/>
<evidence type="ECO:0000256" key="3">
    <source>
        <dbReference type="ARBA" id="ARBA00022475"/>
    </source>
</evidence>
<dbReference type="InterPro" id="IPR051311">
    <property type="entry name" value="DedA_domain"/>
</dbReference>
<evidence type="ECO:0000256" key="1">
    <source>
        <dbReference type="ARBA" id="ARBA00004651"/>
    </source>
</evidence>
<evidence type="ECO:0000256" key="6">
    <source>
        <dbReference type="ARBA" id="ARBA00023136"/>
    </source>
</evidence>
<feature type="transmembrane region" description="Helical" evidence="7">
    <location>
        <begin position="51"/>
        <end position="74"/>
    </location>
</feature>
<keyword evidence="10" id="KW-1185">Reference proteome</keyword>
<protein>
    <recommendedName>
        <fullName evidence="8">VTT domain-containing protein</fullName>
    </recommendedName>
</protein>
<dbReference type="GO" id="GO:0005886">
    <property type="term" value="C:plasma membrane"/>
    <property type="evidence" value="ECO:0007669"/>
    <property type="project" value="UniProtKB-SubCell"/>
</dbReference>
<feature type="transmembrane region" description="Helical" evidence="7">
    <location>
        <begin position="7"/>
        <end position="31"/>
    </location>
</feature>